<feature type="domain" description="NFACT protein RNA binding" evidence="1">
    <location>
        <begin position="4"/>
        <end position="103"/>
    </location>
</feature>
<dbReference type="InterPro" id="IPR059101">
    <property type="entry name" value="NFACT-R_2"/>
</dbReference>
<name>X0V8F6_9ZZZZ</name>
<dbReference type="AlphaFoldDB" id="X0V8F6"/>
<feature type="non-terminal residue" evidence="2">
    <location>
        <position position="1"/>
    </location>
</feature>
<protein>
    <recommendedName>
        <fullName evidence="1">NFACT protein RNA binding domain-containing protein</fullName>
    </recommendedName>
</protein>
<dbReference type="EMBL" id="BARS01027063">
    <property type="protein sequence ID" value="GAG07637.1"/>
    <property type="molecule type" value="Genomic_DNA"/>
</dbReference>
<sequence length="110" mass="12341">LKLGRHFPSGKSLIIVGRREEENLMLVKTAKRLKLPYMEVKDFMGPTTLLLGKPSKAALKKAAGLTVRYSDSPKGKVVELVLKRGKGKETITARPISDRELENLRQENKK</sequence>
<proteinExistence type="predicted"/>
<organism evidence="2">
    <name type="scientific">marine sediment metagenome</name>
    <dbReference type="NCBI Taxonomy" id="412755"/>
    <lineage>
        <taxon>unclassified sequences</taxon>
        <taxon>metagenomes</taxon>
        <taxon>ecological metagenomes</taxon>
    </lineage>
</organism>
<comment type="caution">
    <text evidence="2">The sequence shown here is derived from an EMBL/GenBank/DDBJ whole genome shotgun (WGS) entry which is preliminary data.</text>
</comment>
<gene>
    <name evidence="2" type="ORF">S01H1_42547</name>
</gene>
<reference evidence="2" key="1">
    <citation type="journal article" date="2014" name="Front. Microbiol.">
        <title>High frequency of phylogenetically diverse reductive dehalogenase-homologous genes in deep subseafloor sedimentary metagenomes.</title>
        <authorList>
            <person name="Kawai M."/>
            <person name="Futagami T."/>
            <person name="Toyoda A."/>
            <person name="Takaki Y."/>
            <person name="Nishi S."/>
            <person name="Hori S."/>
            <person name="Arai W."/>
            <person name="Tsubouchi T."/>
            <person name="Morono Y."/>
            <person name="Uchiyama I."/>
            <person name="Ito T."/>
            <person name="Fujiyama A."/>
            <person name="Inagaki F."/>
            <person name="Takami H."/>
        </authorList>
    </citation>
    <scope>NUCLEOTIDE SEQUENCE</scope>
    <source>
        <strain evidence="2">Expedition CK06-06</strain>
    </source>
</reference>
<evidence type="ECO:0000313" key="2">
    <source>
        <dbReference type="EMBL" id="GAG07637.1"/>
    </source>
</evidence>
<evidence type="ECO:0000259" key="1">
    <source>
        <dbReference type="Pfam" id="PF18297"/>
    </source>
</evidence>
<dbReference type="Pfam" id="PF18297">
    <property type="entry name" value="NFACT-R_2"/>
    <property type="match status" value="1"/>
</dbReference>
<accession>X0V8F6</accession>